<sequence>MSKKGLTVQPILENILLEYIINVLVENPENMIRNSEDYFNRLMMTTDTTDQESSALSLIQKKNKDVLMAARNLRGKSVLERNIPKENEEEEEIASFPKTIEERKRIEEQINYIPFFRALDEQVIKKIVDALMP</sequence>
<organism evidence="1 2">
    <name type="scientific">Araneus ventricosus</name>
    <name type="common">Orbweaver spider</name>
    <name type="synonym">Epeira ventricosa</name>
    <dbReference type="NCBI Taxonomy" id="182803"/>
    <lineage>
        <taxon>Eukaryota</taxon>
        <taxon>Metazoa</taxon>
        <taxon>Ecdysozoa</taxon>
        <taxon>Arthropoda</taxon>
        <taxon>Chelicerata</taxon>
        <taxon>Arachnida</taxon>
        <taxon>Araneae</taxon>
        <taxon>Araneomorphae</taxon>
        <taxon>Entelegynae</taxon>
        <taxon>Araneoidea</taxon>
        <taxon>Araneidae</taxon>
        <taxon>Araneus</taxon>
    </lineage>
</organism>
<accession>A0A4Y2ITK2</accession>
<keyword evidence="2" id="KW-1185">Reference proteome</keyword>
<name>A0A4Y2ITK2_ARAVE</name>
<feature type="non-terminal residue" evidence="1">
    <location>
        <position position="133"/>
    </location>
</feature>
<gene>
    <name evidence="1" type="ORF">AVEN_67424_1</name>
</gene>
<evidence type="ECO:0000313" key="1">
    <source>
        <dbReference type="EMBL" id="GBM80569.1"/>
    </source>
</evidence>
<reference evidence="1 2" key="1">
    <citation type="journal article" date="2019" name="Sci. Rep.">
        <title>Orb-weaving spider Araneus ventricosus genome elucidates the spidroin gene catalogue.</title>
        <authorList>
            <person name="Kono N."/>
            <person name="Nakamura H."/>
            <person name="Ohtoshi R."/>
            <person name="Moran D.A.P."/>
            <person name="Shinohara A."/>
            <person name="Yoshida Y."/>
            <person name="Fujiwara M."/>
            <person name="Mori M."/>
            <person name="Tomita M."/>
            <person name="Arakawa K."/>
        </authorList>
    </citation>
    <scope>NUCLEOTIDE SEQUENCE [LARGE SCALE GENOMIC DNA]</scope>
</reference>
<dbReference type="EMBL" id="BGPR01107723">
    <property type="protein sequence ID" value="GBM80569.1"/>
    <property type="molecule type" value="Genomic_DNA"/>
</dbReference>
<protein>
    <recommendedName>
        <fullName evidence="3">RIIa domain-containing protein</fullName>
    </recommendedName>
</protein>
<proteinExistence type="predicted"/>
<evidence type="ECO:0000313" key="2">
    <source>
        <dbReference type="Proteomes" id="UP000499080"/>
    </source>
</evidence>
<evidence type="ECO:0008006" key="3">
    <source>
        <dbReference type="Google" id="ProtNLM"/>
    </source>
</evidence>
<dbReference type="AlphaFoldDB" id="A0A4Y2ITK2"/>
<dbReference type="SUPFAM" id="SSF47391">
    <property type="entry name" value="Dimerization-anchoring domain of cAMP-dependent PK regulatory subunit"/>
    <property type="match status" value="1"/>
</dbReference>
<comment type="caution">
    <text evidence="1">The sequence shown here is derived from an EMBL/GenBank/DDBJ whole genome shotgun (WGS) entry which is preliminary data.</text>
</comment>
<dbReference type="Proteomes" id="UP000499080">
    <property type="component" value="Unassembled WGS sequence"/>
</dbReference>